<dbReference type="EMBL" id="LR586016">
    <property type="protein sequence ID" value="VIP03774.1"/>
    <property type="molecule type" value="Genomic_DNA"/>
</dbReference>
<feature type="domain" description="DUF3854" evidence="2">
    <location>
        <begin position="230"/>
        <end position="332"/>
    </location>
</feature>
<proteinExistence type="predicted"/>
<dbReference type="Pfam" id="PF06048">
    <property type="entry name" value="DUF927"/>
    <property type="match status" value="1"/>
</dbReference>
<keyword evidence="3" id="KW-0378">Hydrolase</keyword>
<dbReference type="InterPro" id="IPR024385">
    <property type="entry name" value="DUF3854"/>
</dbReference>
<dbReference type="AlphaFoldDB" id="A0A6C2YQU9"/>
<gene>
    <name evidence="3" type="ORF">GMBLW1_01860</name>
</gene>
<keyword evidence="4" id="KW-1185">Reference proteome</keyword>
<dbReference type="CDD" id="cd01029">
    <property type="entry name" value="TOPRIM_primases"/>
    <property type="match status" value="1"/>
</dbReference>
<dbReference type="InParanoid" id="A0A6C2YQU9"/>
<evidence type="ECO:0000259" key="2">
    <source>
        <dbReference type="Pfam" id="PF12965"/>
    </source>
</evidence>
<evidence type="ECO:0000313" key="3">
    <source>
        <dbReference type="EMBL" id="VIP03774.1"/>
    </source>
</evidence>
<name>A0A6C2YQU9_9BACT</name>
<evidence type="ECO:0000259" key="1">
    <source>
        <dbReference type="Pfam" id="PF06048"/>
    </source>
</evidence>
<sequence length="999" mass="109535">MTWPMTSSSAVWLRCGPGRPCPICQRTKLCRVAEDGSAVECTRTADGAQHCFTNALGIECYIHRLTEPALPRRRKVMPKRPSLPLASSDRLHAIYTELLAELALSNSHRAALHQRGLSDATIDANGYRSFPQGDLNAVTAQLHSKHGEELLRIPGFICARKPQNGIPIELTGSAGLLIPVRDAHGQIIALKIRLDCVHSGESRYRYLSSLHAGGPGPGSPVHHPLGTPKETPLIRITEGELKADVILALSKVPTISMPGVSSWKNALRAASERCANTIRLAFDADAWTNPAVAKALVNCVAAIEQAGLVWELERWQDSEHKGLDDLLANGGAATILTGEARDAALAQAAELIPQPVMESTSTSSQKQEYEVHESRLKRWRPSREGPIREPLCNFTAQITEEVERDDGISTTRALRLEGQLANGDYLPSIVVEHRDFSSMNWIIDRWGMRAIVNAGQSTRDHLRAAIQTLSVNIRARTVYTHTGWRKVNQSWVYLHAAGAIGTSEARADVAVELPENLQGYSLPVSSNSPQSQREAVHASLRLLELGPDRLMFPILAAVYRAVLGNVDCSLHLVGPSGTFKSEVAALAVQHFGSSMTSRALPASWTSTDNALEATAFTLKDTILVIDDFKPQGSMADLQRWHSKADRVFRAQGNHSARQRMNADSTLQCSKAPRGLIFSTGEDVPRGHSLQARLVILHVEPGDLGPRPPQTNARLDQAQQEALSGQYAQSMAGFLAWLAPQYDDLIQRLPLELASLRSEQMRQSMHARTPSNLAQLALGLKWFLDYAQFIDAISESDRDALNLRARTAWNETGTAQLEETESADPATGFMRLLRAAIAGGSGFVAAGDGGPPESPLAWGWQQENYFAGDEGVVVRYRSHGTLVGWLDEGQLYLEPDASYSVVHRMARDQGECFEITLKTLIRRLKERGMLLSRDAARNKNVMRRTLVGQRRNVLHVKWPGLEPPSLPLDDSPSNDCASHTGELTIVEIDDQGQLFPEGTP</sequence>
<dbReference type="InterPro" id="IPR009270">
    <property type="entry name" value="DUF927"/>
</dbReference>
<evidence type="ECO:0008006" key="5">
    <source>
        <dbReference type="Google" id="ProtNLM"/>
    </source>
</evidence>
<feature type="domain" description="DUF927" evidence="1">
    <location>
        <begin position="460"/>
        <end position="629"/>
    </location>
</feature>
<dbReference type="Pfam" id="PF12965">
    <property type="entry name" value="DUF3854"/>
    <property type="match status" value="1"/>
</dbReference>
<reference evidence="3" key="1">
    <citation type="submission" date="2019-04" db="EMBL/GenBank/DDBJ databases">
        <authorList>
            <consortium name="Science for Life Laboratories"/>
        </authorList>
    </citation>
    <scope>NUCLEOTIDE SEQUENCE</scope>
    <source>
        <strain evidence="3">MBLW1</strain>
    </source>
</reference>
<keyword evidence="3" id="KW-0547">Nucleotide-binding</keyword>
<dbReference type="KEGG" id="tim:GMBLW1_01860"/>
<protein>
    <recommendedName>
        <fullName evidence="5">DUF927 domain-containing protein</fullName>
    </recommendedName>
</protein>
<evidence type="ECO:0000313" key="4">
    <source>
        <dbReference type="Proteomes" id="UP000464378"/>
    </source>
</evidence>
<accession>A0A6C2YQU9</accession>
<dbReference type="GO" id="GO:0004386">
    <property type="term" value="F:helicase activity"/>
    <property type="evidence" value="ECO:0007669"/>
    <property type="project" value="UniProtKB-KW"/>
</dbReference>
<keyword evidence="3" id="KW-0067">ATP-binding</keyword>
<dbReference type="Proteomes" id="UP000464378">
    <property type="component" value="Chromosome"/>
</dbReference>
<keyword evidence="3" id="KW-0347">Helicase</keyword>
<dbReference type="InterPro" id="IPR034154">
    <property type="entry name" value="TOPRIM_DnaG/twinkle"/>
</dbReference>
<dbReference type="EMBL" id="LR593887">
    <property type="protein sequence ID" value="VTS04916.1"/>
    <property type="molecule type" value="Genomic_DNA"/>
</dbReference>
<organism evidence="3">
    <name type="scientific">Tuwongella immobilis</name>
    <dbReference type="NCBI Taxonomy" id="692036"/>
    <lineage>
        <taxon>Bacteria</taxon>
        <taxon>Pseudomonadati</taxon>
        <taxon>Planctomycetota</taxon>
        <taxon>Planctomycetia</taxon>
        <taxon>Gemmatales</taxon>
        <taxon>Gemmataceae</taxon>
        <taxon>Tuwongella</taxon>
    </lineage>
</organism>